<evidence type="ECO:0000313" key="1">
    <source>
        <dbReference type="EMBL" id="MBD5806225.1"/>
    </source>
</evidence>
<evidence type="ECO:0000313" key="2">
    <source>
        <dbReference type="Proteomes" id="UP000704341"/>
    </source>
</evidence>
<protein>
    <submittedName>
        <fullName evidence="1">Uncharacterized protein</fullName>
    </submittedName>
</protein>
<dbReference type="Proteomes" id="UP000704341">
    <property type="component" value="Unassembled WGS sequence"/>
</dbReference>
<sequence>MLFHPKSRIYYPPISMRGIRQMPDKFPWSLFEKSFAKTLYVGPVPHPALAVGHPENKINLFPETAKV</sequence>
<dbReference type="EMBL" id="QORN01000012">
    <property type="protein sequence ID" value="MBD5806225.1"/>
    <property type="molecule type" value="Genomic_DNA"/>
</dbReference>
<accession>A0ABR8P659</accession>
<name>A0ABR8P659_9LACO</name>
<organism evidence="1 2">
    <name type="scientific">Limosilactobacillus walteri</name>
    <dbReference type="NCBI Taxonomy" id="2268022"/>
    <lineage>
        <taxon>Bacteria</taxon>
        <taxon>Bacillati</taxon>
        <taxon>Bacillota</taxon>
        <taxon>Bacilli</taxon>
        <taxon>Lactobacillales</taxon>
        <taxon>Lactobacillaceae</taxon>
        <taxon>Limosilactobacillus</taxon>
    </lineage>
</organism>
<comment type="caution">
    <text evidence="1">The sequence shown here is derived from an EMBL/GenBank/DDBJ whole genome shotgun (WGS) entry which is preliminary data.</text>
</comment>
<keyword evidence="2" id="KW-1185">Reference proteome</keyword>
<proteinExistence type="predicted"/>
<reference evidence="1 2" key="1">
    <citation type="submission" date="2018-07" db="EMBL/GenBank/DDBJ databases">
        <title>Phylogenomic Insights into understanding Host Adaptation of Lactobacillus reuteri by a novel species, Lactobacillus spp. M31.</title>
        <authorList>
            <person name="Sharma S."/>
            <person name="Patil P."/>
            <person name="Korpole S."/>
            <person name="Patil P.B."/>
        </authorList>
    </citation>
    <scope>NUCLEOTIDE SEQUENCE [LARGE SCALE GENOMIC DNA]</scope>
    <source>
        <strain evidence="1 2">M31</strain>
    </source>
</reference>
<gene>
    <name evidence="1" type="ORF">DTK66_03700</name>
</gene>